<dbReference type="PATRIC" id="fig|1618446.3.peg.727"/>
<accession>A0A0G1CM60</accession>
<gene>
    <name evidence="5" type="primary">rpsH</name>
    <name evidence="6" type="ORF">UV61_C0006G0066</name>
</gene>
<evidence type="ECO:0000256" key="3">
    <source>
        <dbReference type="ARBA" id="ARBA00023274"/>
    </source>
</evidence>
<name>A0A0G1CM60_9BACT</name>
<proteinExistence type="inferred from homology"/>
<dbReference type="Proteomes" id="UP000034050">
    <property type="component" value="Unassembled WGS sequence"/>
</dbReference>
<comment type="caution">
    <text evidence="6">The sequence shown here is derived from an EMBL/GenBank/DDBJ whole genome shotgun (WGS) entry which is preliminary data.</text>
</comment>
<dbReference type="FunFam" id="3.30.1490.10:FF:000001">
    <property type="entry name" value="30S ribosomal protein S8"/>
    <property type="match status" value="1"/>
</dbReference>
<dbReference type="HAMAP" id="MF_01302_B">
    <property type="entry name" value="Ribosomal_uS8_B"/>
    <property type="match status" value="1"/>
</dbReference>
<dbReference type="GO" id="GO:0006412">
    <property type="term" value="P:translation"/>
    <property type="evidence" value="ECO:0007669"/>
    <property type="project" value="UniProtKB-UniRule"/>
</dbReference>
<evidence type="ECO:0000256" key="5">
    <source>
        <dbReference type="HAMAP-Rule" id="MF_01302"/>
    </source>
</evidence>
<comment type="similarity">
    <text evidence="1 5">Belongs to the universal ribosomal protein uS8 family.</text>
</comment>
<dbReference type="PANTHER" id="PTHR11758">
    <property type="entry name" value="40S RIBOSOMAL PROTEIN S15A"/>
    <property type="match status" value="1"/>
</dbReference>
<dbReference type="GO" id="GO:0005737">
    <property type="term" value="C:cytoplasm"/>
    <property type="evidence" value="ECO:0007669"/>
    <property type="project" value="UniProtKB-ARBA"/>
</dbReference>
<reference evidence="6 7" key="1">
    <citation type="journal article" date="2015" name="Nature">
        <title>rRNA introns, odd ribosomes, and small enigmatic genomes across a large radiation of phyla.</title>
        <authorList>
            <person name="Brown C.T."/>
            <person name="Hug L.A."/>
            <person name="Thomas B.C."/>
            <person name="Sharon I."/>
            <person name="Castelle C.J."/>
            <person name="Singh A."/>
            <person name="Wilkins M.J."/>
            <person name="Williams K.H."/>
            <person name="Banfield J.F."/>
        </authorList>
    </citation>
    <scope>NUCLEOTIDE SEQUENCE [LARGE SCALE GENOMIC DNA]</scope>
</reference>
<dbReference type="GO" id="GO:1990904">
    <property type="term" value="C:ribonucleoprotein complex"/>
    <property type="evidence" value="ECO:0007669"/>
    <property type="project" value="UniProtKB-KW"/>
</dbReference>
<keyword evidence="5" id="KW-0694">RNA-binding</keyword>
<evidence type="ECO:0000256" key="4">
    <source>
        <dbReference type="ARBA" id="ARBA00035258"/>
    </source>
</evidence>
<dbReference type="InterPro" id="IPR035987">
    <property type="entry name" value="Ribosomal_uS8_sf"/>
</dbReference>
<dbReference type="Gene3D" id="3.30.1490.10">
    <property type="match status" value="1"/>
</dbReference>
<evidence type="ECO:0000313" key="6">
    <source>
        <dbReference type="EMBL" id="KKS86865.1"/>
    </source>
</evidence>
<dbReference type="GO" id="GO:0005840">
    <property type="term" value="C:ribosome"/>
    <property type="evidence" value="ECO:0007669"/>
    <property type="project" value="UniProtKB-KW"/>
</dbReference>
<comment type="function">
    <text evidence="5">One of the primary rRNA binding proteins, it binds directly to 16S rRNA central domain where it helps coordinate assembly of the platform of the 30S subunit.</text>
</comment>
<dbReference type="GO" id="GO:0003735">
    <property type="term" value="F:structural constituent of ribosome"/>
    <property type="evidence" value="ECO:0007669"/>
    <property type="project" value="InterPro"/>
</dbReference>
<evidence type="ECO:0000256" key="1">
    <source>
        <dbReference type="ARBA" id="ARBA00006471"/>
    </source>
</evidence>
<dbReference type="NCBIfam" id="NF001109">
    <property type="entry name" value="PRK00136.1"/>
    <property type="match status" value="1"/>
</dbReference>
<dbReference type="EMBL" id="LCFD01000006">
    <property type="protein sequence ID" value="KKS86865.1"/>
    <property type="molecule type" value="Genomic_DNA"/>
</dbReference>
<protein>
    <recommendedName>
        <fullName evidence="4 5">Small ribosomal subunit protein uS8</fullName>
    </recommendedName>
</protein>
<dbReference type="Gene3D" id="3.30.1370.30">
    <property type="match status" value="1"/>
</dbReference>
<organism evidence="6 7">
    <name type="scientific">Candidatus Gottesmanbacteria bacterium GW2011_GWB1_43_11</name>
    <dbReference type="NCBI Taxonomy" id="1618446"/>
    <lineage>
        <taxon>Bacteria</taxon>
        <taxon>Candidatus Gottesmaniibacteriota</taxon>
    </lineage>
</organism>
<sequence length="127" mass="14434">MTDPIADLLIRIKNGYLARRGSVMVPYSRFKEALLVLLQKHGYIAEYSKDETSREINVKLLYREEIPALTDVKRISKPGLRRYVGKRDLDLIKSRLGHTIISTPTGLKTHIEAKQAGTGGEVICRIW</sequence>
<dbReference type="Pfam" id="PF00410">
    <property type="entry name" value="Ribosomal_S8"/>
    <property type="match status" value="1"/>
</dbReference>
<comment type="subunit">
    <text evidence="5">Part of the 30S ribosomal subunit. Contacts proteins S5 and S12.</text>
</comment>
<keyword evidence="3 5" id="KW-0687">Ribonucleoprotein</keyword>
<dbReference type="GO" id="GO:0019843">
    <property type="term" value="F:rRNA binding"/>
    <property type="evidence" value="ECO:0007669"/>
    <property type="project" value="UniProtKB-UniRule"/>
</dbReference>
<evidence type="ECO:0000313" key="7">
    <source>
        <dbReference type="Proteomes" id="UP000034050"/>
    </source>
</evidence>
<dbReference type="SUPFAM" id="SSF56047">
    <property type="entry name" value="Ribosomal protein S8"/>
    <property type="match status" value="1"/>
</dbReference>
<dbReference type="InterPro" id="IPR000630">
    <property type="entry name" value="Ribosomal_uS8"/>
</dbReference>
<keyword evidence="5" id="KW-0699">rRNA-binding</keyword>
<evidence type="ECO:0000256" key="2">
    <source>
        <dbReference type="ARBA" id="ARBA00022980"/>
    </source>
</evidence>
<dbReference type="STRING" id="1618446.UV61_C0006G0066"/>
<dbReference type="AlphaFoldDB" id="A0A0G1CM60"/>
<keyword evidence="2 5" id="KW-0689">Ribosomal protein</keyword>